<keyword evidence="10" id="KW-1185">Reference proteome</keyword>
<dbReference type="Pfam" id="PF01925">
    <property type="entry name" value="TauE"/>
    <property type="match status" value="1"/>
</dbReference>
<evidence type="ECO:0000256" key="2">
    <source>
        <dbReference type="ARBA" id="ARBA00009142"/>
    </source>
</evidence>
<evidence type="ECO:0000256" key="1">
    <source>
        <dbReference type="ARBA" id="ARBA00004651"/>
    </source>
</evidence>
<keyword evidence="5 8" id="KW-0812">Transmembrane</keyword>
<evidence type="ECO:0000313" key="9">
    <source>
        <dbReference type="EMBL" id="EEF14067.1"/>
    </source>
</evidence>
<feature type="transmembrane region" description="Helical" evidence="8">
    <location>
        <begin position="115"/>
        <end position="135"/>
    </location>
</feature>
<sequence>MILFFEGTKMDFDFGITAYFIFFAAAFAAGFVDAIAGGGGLIALPTIMAMGVPPHVALATNKLQGTFGSFTAALNFARKGMINFREVFIGIVFTFIGACVGTVLILFLSAEFLRVIIPFCLIAIFIYTLLMPKVGDEDRAARMNARAFYVIFGLILGFYDGFFGPGAGSFWTFAMVALIGLNMKKAVAHTKILNFTSNIVSLAVFIADGHMLWTVGFLMGAGQVLGAYFGSNMVMKKDVKFVRVVFLAVVGATILKLVYDRFFA</sequence>
<evidence type="ECO:0000256" key="5">
    <source>
        <dbReference type="ARBA" id="ARBA00022692"/>
    </source>
</evidence>
<feature type="transmembrane region" description="Helical" evidence="8">
    <location>
        <begin position="87"/>
        <end position="109"/>
    </location>
</feature>
<name>B9D1X0_CAMRE</name>
<dbReference type="STRING" id="553218.CAMRE0001_2476"/>
<feature type="transmembrane region" description="Helical" evidence="8">
    <location>
        <begin position="147"/>
        <end position="164"/>
    </location>
</feature>
<dbReference type="Proteomes" id="UP000003082">
    <property type="component" value="Unassembled WGS sequence"/>
</dbReference>
<dbReference type="eggNOG" id="COG0730">
    <property type="taxonomic scope" value="Bacteria"/>
</dbReference>
<dbReference type="PANTHER" id="PTHR30269">
    <property type="entry name" value="TRANSMEMBRANE PROTEIN YFCA"/>
    <property type="match status" value="1"/>
</dbReference>
<dbReference type="InterPro" id="IPR052017">
    <property type="entry name" value="TSUP"/>
</dbReference>
<comment type="caution">
    <text evidence="9">The sequence shown here is derived from an EMBL/GenBank/DDBJ whole genome shotgun (WGS) entry which is preliminary data.</text>
</comment>
<feature type="transmembrane region" description="Helical" evidence="8">
    <location>
        <begin position="199"/>
        <end position="221"/>
    </location>
</feature>
<evidence type="ECO:0000256" key="3">
    <source>
        <dbReference type="ARBA" id="ARBA00022448"/>
    </source>
</evidence>
<evidence type="ECO:0000256" key="6">
    <source>
        <dbReference type="ARBA" id="ARBA00022989"/>
    </source>
</evidence>
<keyword evidence="3" id="KW-0813">Transport</keyword>
<comment type="subcellular location">
    <subcellularLocation>
        <location evidence="1 8">Cell membrane</location>
        <topology evidence="1 8">Multi-pass membrane protein</topology>
    </subcellularLocation>
</comment>
<evidence type="ECO:0000313" key="10">
    <source>
        <dbReference type="Proteomes" id="UP000003082"/>
    </source>
</evidence>
<dbReference type="PANTHER" id="PTHR30269:SF0">
    <property type="entry name" value="MEMBRANE TRANSPORTER PROTEIN YFCA-RELATED"/>
    <property type="match status" value="1"/>
</dbReference>
<proteinExistence type="inferred from homology"/>
<feature type="transmembrane region" description="Helical" evidence="8">
    <location>
        <begin position="20"/>
        <end position="44"/>
    </location>
</feature>
<dbReference type="InterPro" id="IPR002781">
    <property type="entry name" value="TM_pro_TauE-like"/>
</dbReference>
<keyword evidence="4 8" id="KW-1003">Cell membrane</keyword>
<feature type="transmembrane region" description="Helical" evidence="8">
    <location>
        <begin position="241"/>
        <end position="259"/>
    </location>
</feature>
<accession>B9D1X0</accession>
<evidence type="ECO:0000256" key="4">
    <source>
        <dbReference type="ARBA" id="ARBA00022475"/>
    </source>
</evidence>
<dbReference type="AlphaFoldDB" id="B9D1X0"/>
<organism evidence="9 10">
    <name type="scientific">Campylobacter rectus RM3267</name>
    <dbReference type="NCBI Taxonomy" id="553218"/>
    <lineage>
        <taxon>Bacteria</taxon>
        <taxon>Pseudomonadati</taxon>
        <taxon>Campylobacterota</taxon>
        <taxon>Epsilonproteobacteria</taxon>
        <taxon>Campylobacterales</taxon>
        <taxon>Campylobacteraceae</taxon>
        <taxon>Campylobacter</taxon>
    </lineage>
</organism>
<comment type="similarity">
    <text evidence="2 8">Belongs to the 4-toluene sulfonate uptake permease (TSUP) (TC 2.A.102) family.</text>
</comment>
<reference evidence="9 10" key="1">
    <citation type="submission" date="2008-08" db="EMBL/GenBank/DDBJ databases">
        <authorList>
            <person name="Madupu R."/>
            <person name="Durkin A.S."/>
            <person name="Torralba M."/>
            <person name="Methe B."/>
            <person name="Sutton G.G."/>
            <person name="Strausberg R.L."/>
            <person name="Nelson K.E."/>
        </authorList>
    </citation>
    <scope>NUCLEOTIDE SEQUENCE [LARGE SCALE GENOMIC DNA]</scope>
    <source>
        <strain evidence="9 10">RM3267</strain>
    </source>
</reference>
<gene>
    <name evidence="9" type="ORF">CAMRE0001_2476</name>
</gene>
<protein>
    <recommendedName>
        <fullName evidence="8">Probable membrane transporter protein</fullName>
    </recommendedName>
</protein>
<evidence type="ECO:0000256" key="8">
    <source>
        <dbReference type="RuleBase" id="RU363041"/>
    </source>
</evidence>
<keyword evidence="6 8" id="KW-1133">Transmembrane helix</keyword>
<keyword evidence="7 8" id="KW-0472">Membrane</keyword>
<evidence type="ECO:0000256" key="7">
    <source>
        <dbReference type="ARBA" id="ARBA00023136"/>
    </source>
</evidence>
<dbReference type="EMBL" id="ACFU01000010">
    <property type="protein sequence ID" value="EEF14067.1"/>
    <property type="molecule type" value="Genomic_DNA"/>
</dbReference>
<dbReference type="GO" id="GO:0005886">
    <property type="term" value="C:plasma membrane"/>
    <property type="evidence" value="ECO:0007669"/>
    <property type="project" value="UniProtKB-SubCell"/>
</dbReference>